<evidence type="ECO:0000256" key="6">
    <source>
        <dbReference type="ARBA" id="ARBA00014679"/>
    </source>
</evidence>
<dbReference type="Gene3D" id="3.40.1280.10">
    <property type="match status" value="1"/>
</dbReference>
<dbReference type="InterPro" id="IPR029026">
    <property type="entry name" value="tRNA_m1G_MTases_N"/>
</dbReference>
<dbReference type="NCBIfam" id="TIGR00088">
    <property type="entry name" value="trmD"/>
    <property type="match status" value="1"/>
</dbReference>
<evidence type="ECO:0000256" key="17">
    <source>
        <dbReference type="RuleBase" id="RU003464"/>
    </source>
</evidence>
<evidence type="ECO:0000256" key="9">
    <source>
        <dbReference type="ARBA" id="ARBA00022679"/>
    </source>
</evidence>
<evidence type="ECO:0000256" key="14">
    <source>
        <dbReference type="ARBA" id="ARBA00047783"/>
    </source>
</evidence>
<keyword evidence="7 15" id="KW-0963">Cytoplasm</keyword>
<evidence type="ECO:0000259" key="18">
    <source>
        <dbReference type="Pfam" id="PF01746"/>
    </source>
</evidence>
<comment type="function">
    <text evidence="1 15 17">Specifically methylates guanosine-37 in various tRNAs.</text>
</comment>
<evidence type="ECO:0000256" key="13">
    <source>
        <dbReference type="ARBA" id="ARBA00033392"/>
    </source>
</evidence>
<evidence type="ECO:0000256" key="4">
    <source>
        <dbReference type="ARBA" id="ARBA00011738"/>
    </source>
</evidence>
<comment type="similarity">
    <text evidence="3 15 17">Belongs to the RNA methyltransferase TrmD family.</text>
</comment>
<protein>
    <recommendedName>
        <fullName evidence="6 15">tRNA (guanine-N(1)-)-methyltransferase</fullName>
        <ecNumber evidence="5 15">2.1.1.228</ecNumber>
    </recommendedName>
    <alternativeName>
        <fullName evidence="12 15">M1G-methyltransferase</fullName>
    </alternativeName>
    <alternativeName>
        <fullName evidence="13 15">tRNA [GM37] methyltransferase</fullName>
    </alternativeName>
</protein>
<evidence type="ECO:0000313" key="19">
    <source>
        <dbReference type="EMBL" id="NWO23399.1"/>
    </source>
</evidence>
<feature type="binding site" evidence="15 16">
    <location>
        <position position="108"/>
    </location>
    <ligand>
        <name>S-adenosyl-L-methionine</name>
        <dbReference type="ChEBI" id="CHEBI:59789"/>
    </ligand>
</feature>
<dbReference type="AlphaFoldDB" id="A0A7Y8VRM5"/>
<feature type="domain" description="tRNA methyltransferase TRMD/TRM10-type" evidence="18">
    <location>
        <begin position="1"/>
        <end position="220"/>
    </location>
</feature>
<evidence type="ECO:0000256" key="10">
    <source>
        <dbReference type="ARBA" id="ARBA00022691"/>
    </source>
</evidence>
<evidence type="ECO:0000256" key="12">
    <source>
        <dbReference type="ARBA" id="ARBA00029736"/>
    </source>
</evidence>
<feature type="binding site" evidence="15 16">
    <location>
        <begin position="128"/>
        <end position="133"/>
    </location>
    <ligand>
        <name>S-adenosyl-L-methionine</name>
        <dbReference type="ChEBI" id="CHEBI:59789"/>
    </ligand>
</feature>
<dbReference type="InterPro" id="IPR002649">
    <property type="entry name" value="tRNA_m1G_MeTrfase_TrmD"/>
</dbReference>
<keyword evidence="10 15" id="KW-0949">S-adenosyl-L-methionine</keyword>
<evidence type="ECO:0000256" key="3">
    <source>
        <dbReference type="ARBA" id="ARBA00007630"/>
    </source>
</evidence>
<dbReference type="Proteomes" id="UP000526307">
    <property type="component" value="Unassembled WGS sequence"/>
</dbReference>
<dbReference type="GO" id="GO:0002939">
    <property type="term" value="P:tRNA N1-guanine methylation"/>
    <property type="evidence" value="ECO:0007669"/>
    <property type="project" value="TreeGrafter"/>
</dbReference>
<comment type="subcellular location">
    <subcellularLocation>
        <location evidence="2 15 17">Cytoplasm</location>
    </subcellularLocation>
</comment>
<evidence type="ECO:0000256" key="2">
    <source>
        <dbReference type="ARBA" id="ARBA00004496"/>
    </source>
</evidence>
<comment type="catalytic activity">
    <reaction evidence="14 15 17">
        <text>guanosine(37) in tRNA + S-adenosyl-L-methionine = N(1)-methylguanosine(37) in tRNA + S-adenosyl-L-homocysteine + H(+)</text>
        <dbReference type="Rhea" id="RHEA:36899"/>
        <dbReference type="Rhea" id="RHEA-COMP:10145"/>
        <dbReference type="Rhea" id="RHEA-COMP:10147"/>
        <dbReference type="ChEBI" id="CHEBI:15378"/>
        <dbReference type="ChEBI" id="CHEBI:57856"/>
        <dbReference type="ChEBI" id="CHEBI:59789"/>
        <dbReference type="ChEBI" id="CHEBI:73542"/>
        <dbReference type="ChEBI" id="CHEBI:74269"/>
        <dbReference type="EC" id="2.1.1.228"/>
    </reaction>
</comment>
<evidence type="ECO:0000256" key="1">
    <source>
        <dbReference type="ARBA" id="ARBA00002634"/>
    </source>
</evidence>
<sequence>MKINIMTLFPEMFEPIKASMLGRAADNGIIELNIVNIRDYTEDKHCRVDDTPFGGGAGMLMQVQPIITCYRQNEFAGRTIYMSPRGRKLSQQLAAELAGEGELTILCGHYEGVDERALTELSAEEISIGDYVLTGGELPAMVLIDTVARFMPGVLASDESVMEESIYSGLLEYPQYTRPRSMAEGDVPDVLLSGDHRKIELWRFEQSMRLTRERRPELWAAFVRKFRADEKAYPKKERLLIKSIIDECQTEINPPLK</sequence>
<evidence type="ECO:0000313" key="20">
    <source>
        <dbReference type="Proteomes" id="UP000526307"/>
    </source>
</evidence>
<evidence type="ECO:0000256" key="11">
    <source>
        <dbReference type="ARBA" id="ARBA00022694"/>
    </source>
</evidence>
<dbReference type="PIRSF" id="PIRSF000386">
    <property type="entry name" value="tRNA_mtase"/>
    <property type="match status" value="1"/>
</dbReference>
<dbReference type="Gene3D" id="1.10.1270.20">
    <property type="entry name" value="tRNA(m1g37)methyltransferase, domain 2"/>
    <property type="match status" value="1"/>
</dbReference>
<comment type="subunit">
    <text evidence="4 15 17">Homodimer.</text>
</comment>
<keyword evidence="11 15" id="KW-0819">tRNA processing</keyword>
<evidence type="ECO:0000256" key="7">
    <source>
        <dbReference type="ARBA" id="ARBA00022490"/>
    </source>
</evidence>
<dbReference type="EC" id="2.1.1.228" evidence="5 15"/>
<dbReference type="HAMAP" id="MF_00605">
    <property type="entry name" value="TrmD"/>
    <property type="match status" value="1"/>
</dbReference>
<dbReference type="EMBL" id="JABXYR010000002">
    <property type="protein sequence ID" value="NWO23399.1"/>
    <property type="molecule type" value="Genomic_DNA"/>
</dbReference>
<dbReference type="RefSeq" id="WP_178978513.1">
    <property type="nucleotide sequence ID" value="NZ_JABXYR010000002.1"/>
</dbReference>
<name>A0A7Y8VRM5_9FIRM</name>
<keyword evidence="9 15" id="KW-0808">Transferase</keyword>
<dbReference type="PANTHER" id="PTHR46417">
    <property type="entry name" value="TRNA (GUANINE-N(1)-)-METHYLTRANSFERASE"/>
    <property type="match status" value="1"/>
</dbReference>
<organism evidence="19 20">
    <name type="scientific">Mogibacterium timidum</name>
    <dbReference type="NCBI Taxonomy" id="35519"/>
    <lineage>
        <taxon>Bacteria</taxon>
        <taxon>Bacillati</taxon>
        <taxon>Bacillota</taxon>
        <taxon>Clostridia</taxon>
        <taxon>Peptostreptococcales</taxon>
        <taxon>Anaerovoracaceae</taxon>
        <taxon>Mogibacterium</taxon>
    </lineage>
</organism>
<dbReference type="NCBIfam" id="NF000648">
    <property type="entry name" value="PRK00026.1"/>
    <property type="match status" value="1"/>
</dbReference>
<evidence type="ECO:0000256" key="8">
    <source>
        <dbReference type="ARBA" id="ARBA00022603"/>
    </source>
</evidence>
<dbReference type="Pfam" id="PF01746">
    <property type="entry name" value="tRNA_m1G_MT"/>
    <property type="match status" value="1"/>
</dbReference>
<evidence type="ECO:0000256" key="15">
    <source>
        <dbReference type="HAMAP-Rule" id="MF_00605"/>
    </source>
</evidence>
<keyword evidence="20" id="KW-1185">Reference proteome</keyword>
<dbReference type="CDD" id="cd18080">
    <property type="entry name" value="TrmD-like"/>
    <property type="match status" value="1"/>
</dbReference>
<keyword evidence="8 15" id="KW-0489">Methyltransferase</keyword>
<dbReference type="GO" id="GO:0052906">
    <property type="term" value="F:tRNA (guanine(37)-N1)-methyltransferase activity"/>
    <property type="evidence" value="ECO:0007669"/>
    <property type="project" value="UniProtKB-UniRule"/>
</dbReference>
<evidence type="ECO:0000256" key="16">
    <source>
        <dbReference type="PIRSR" id="PIRSR000386-1"/>
    </source>
</evidence>
<reference evidence="19 20" key="1">
    <citation type="submission" date="2020-06" db="EMBL/GenBank/DDBJ databases">
        <title>Mogibacterium timidum strain W9173 genomic sequence.</title>
        <authorList>
            <person name="Wade W.G."/>
            <person name="Johnston C.D."/>
            <person name="Chen T."/>
            <person name="Dewhirst F.E."/>
        </authorList>
    </citation>
    <scope>NUCLEOTIDE SEQUENCE [LARGE SCALE GENOMIC DNA]</scope>
    <source>
        <strain evidence="19 20">W9173</strain>
    </source>
</reference>
<dbReference type="InterPro" id="IPR029028">
    <property type="entry name" value="Alpha/beta_knot_MTases"/>
</dbReference>
<comment type="caution">
    <text evidence="19">The sequence shown here is derived from an EMBL/GenBank/DDBJ whole genome shotgun (WGS) entry which is preliminary data.</text>
</comment>
<dbReference type="InterPro" id="IPR023148">
    <property type="entry name" value="tRNA_m1G_MeTrfase_C_sf"/>
</dbReference>
<proteinExistence type="inferred from homology"/>
<gene>
    <name evidence="15 19" type="primary">trmD</name>
    <name evidence="19" type="ORF">HW270_04875</name>
</gene>
<dbReference type="SUPFAM" id="SSF75217">
    <property type="entry name" value="alpha/beta knot"/>
    <property type="match status" value="1"/>
</dbReference>
<dbReference type="InterPro" id="IPR016009">
    <property type="entry name" value="tRNA_MeTrfase_TRMD/TRM10"/>
</dbReference>
<dbReference type="PANTHER" id="PTHR46417:SF1">
    <property type="entry name" value="TRNA (GUANINE-N(1)-)-METHYLTRANSFERASE"/>
    <property type="match status" value="1"/>
</dbReference>
<accession>A0A7Y8VRM5</accession>
<dbReference type="GO" id="GO:0005829">
    <property type="term" value="C:cytosol"/>
    <property type="evidence" value="ECO:0007669"/>
    <property type="project" value="TreeGrafter"/>
</dbReference>
<evidence type="ECO:0000256" key="5">
    <source>
        <dbReference type="ARBA" id="ARBA00012807"/>
    </source>
</evidence>
<dbReference type="FunFam" id="3.40.1280.10:FF:000001">
    <property type="entry name" value="tRNA (guanine-N(1)-)-methyltransferase"/>
    <property type="match status" value="1"/>
</dbReference>